<dbReference type="Pfam" id="PF08541">
    <property type="entry name" value="ACP_syn_III_C"/>
    <property type="match status" value="1"/>
</dbReference>
<evidence type="ECO:0000259" key="4">
    <source>
        <dbReference type="Pfam" id="PF08545"/>
    </source>
</evidence>
<dbReference type="Pfam" id="PF08545">
    <property type="entry name" value="ACP_syn_III"/>
    <property type="match status" value="1"/>
</dbReference>
<keyword evidence="1" id="KW-0808">Transferase</keyword>
<dbReference type="EMBL" id="FWXI01000007">
    <property type="protein sequence ID" value="SMC70132.1"/>
    <property type="molecule type" value="Genomic_DNA"/>
</dbReference>
<sequence>MRRARIVGTGFYVPPYLETNADLEAKLGEPLPESIEKKVGIRQRYLTGPDLSSADLGYEASRAAIADAGLTPADIDLVIVATDTPEYISPPTSAVIQGRLGAVNAGIFDLNASCAGFVAALDTAARMIGYGGQYNNVLVCGVYNMSKYADLTNSRVAAIFADGGGAVILQGAEGESGYLASRLYADGTQYDFLGIYGGGTKYPLTEEMIREKKHLLTFLKPLPPDRNIQMWPGLVAEAVARAGMTVAEIDHILFTQINRWVIEEVMAILQLPLNRTTCIMDRFGYTGSACIPMALHEALKAGRIRPGDRVVMVGSGVGLSVAVAVFQW</sequence>
<dbReference type="InterPro" id="IPR016039">
    <property type="entry name" value="Thiolase-like"/>
</dbReference>
<dbReference type="InterPro" id="IPR013751">
    <property type="entry name" value="ACP_syn_III_N"/>
</dbReference>
<dbReference type="GO" id="GO:0004315">
    <property type="term" value="F:3-oxoacyl-[acyl-carrier-protein] synthase activity"/>
    <property type="evidence" value="ECO:0007669"/>
    <property type="project" value="InterPro"/>
</dbReference>
<dbReference type="PANTHER" id="PTHR34069">
    <property type="entry name" value="3-OXOACYL-[ACYL-CARRIER-PROTEIN] SYNTHASE 3"/>
    <property type="match status" value="1"/>
</dbReference>
<dbReference type="CDD" id="cd00830">
    <property type="entry name" value="KAS_III"/>
    <property type="match status" value="1"/>
</dbReference>
<dbReference type="GO" id="GO:0006633">
    <property type="term" value="P:fatty acid biosynthetic process"/>
    <property type="evidence" value="ECO:0007669"/>
    <property type="project" value="InterPro"/>
</dbReference>
<evidence type="ECO:0000256" key="1">
    <source>
        <dbReference type="ARBA" id="ARBA00022679"/>
    </source>
</evidence>
<dbReference type="RefSeq" id="WP_084575547.1">
    <property type="nucleotide sequence ID" value="NZ_CP155572.1"/>
</dbReference>
<proteinExistence type="predicted"/>
<reference evidence="5 6" key="1">
    <citation type="submission" date="2017-04" db="EMBL/GenBank/DDBJ databases">
        <authorList>
            <person name="Afonso C.L."/>
            <person name="Miller P.J."/>
            <person name="Scott M.A."/>
            <person name="Spackman E."/>
            <person name="Goraichik I."/>
            <person name="Dimitrov K.M."/>
            <person name="Suarez D.L."/>
            <person name="Swayne D.E."/>
        </authorList>
    </citation>
    <scope>NUCLEOTIDE SEQUENCE [LARGE SCALE GENOMIC DNA]</scope>
    <source>
        <strain evidence="5 6">DSM 5090</strain>
    </source>
</reference>
<protein>
    <submittedName>
        <fullName evidence="5">3-oxoacyl-[acyl-carrier-protein] synthase-3</fullName>
    </submittedName>
</protein>
<evidence type="ECO:0000259" key="3">
    <source>
        <dbReference type="Pfam" id="PF08541"/>
    </source>
</evidence>
<dbReference type="OrthoDB" id="9815506at2"/>
<accession>A0A1W2BBQ0</accession>
<evidence type="ECO:0000313" key="6">
    <source>
        <dbReference type="Proteomes" id="UP000192738"/>
    </source>
</evidence>
<dbReference type="InterPro" id="IPR013747">
    <property type="entry name" value="ACP_syn_III_C"/>
</dbReference>
<dbReference type="Gene3D" id="3.40.47.10">
    <property type="match status" value="1"/>
</dbReference>
<keyword evidence="2" id="KW-0012">Acyltransferase</keyword>
<evidence type="ECO:0000313" key="5">
    <source>
        <dbReference type="EMBL" id="SMC70132.1"/>
    </source>
</evidence>
<dbReference type="STRING" id="112901.SAMN04488500_10733"/>
<organism evidence="5 6">
    <name type="scientific">Sporomusa malonica</name>
    <dbReference type="NCBI Taxonomy" id="112901"/>
    <lineage>
        <taxon>Bacteria</taxon>
        <taxon>Bacillati</taxon>
        <taxon>Bacillota</taxon>
        <taxon>Negativicutes</taxon>
        <taxon>Selenomonadales</taxon>
        <taxon>Sporomusaceae</taxon>
        <taxon>Sporomusa</taxon>
    </lineage>
</organism>
<name>A0A1W2BBQ0_9FIRM</name>
<dbReference type="Proteomes" id="UP000192738">
    <property type="component" value="Unassembled WGS sequence"/>
</dbReference>
<dbReference type="SUPFAM" id="SSF53901">
    <property type="entry name" value="Thiolase-like"/>
    <property type="match status" value="1"/>
</dbReference>
<dbReference type="AlphaFoldDB" id="A0A1W2BBQ0"/>
<keyword evidence="6" id="KW-1185">Reference proteome</keyword>
<feature type="domain" description="Beta-ketoacyl-[acyl-carrier-protein] synthase III N-terminal" evidence="4">
    <location>
        <begin position="108"/>
        <end position="187"/>
    </location>
</feature>
<feature type="domain" description="Beta-ketoacyl-[acyl-carrier-protein] synthase III C-terminal" evidence="3">
    <location>
        <begin position="240"/>
        <end position="328"/>
    </location>
</feature>
<dbReference type="GO" id="GO:0044550">
    <property type="term" value="P:secondary metabolite biosynthetic process"/>
    <property type="evidence" value="ECO:0007669"/>
    <property type="project" value="TreeGrafter"/>
</dbReference>
<gene>
    <name evidence="5" type="ORF">SAMN04488500_10733</name>
</gene>
<dbReference type="PANTHER" id="PTHR34069:SF3">
    <property type="entry name" value="ACYL-COA:ACYL-COA ALKYLTRANSFERASE"/>
    <property type="match status" value="1"/>
</dbReference>
<evidence type="ECO:0000256" key="2">
    <source>
        <dbReference type="ARBA" id="ARBA00023315"/>
    </source>
</evidence>